<dbReference type="GeneID" id="73341247"/>
<gene>
    <name evidence="2" type="ORF">CLUP02_07242</name>
</gene>
<feature type="region of interest" description="Disordered" evidence="1">
    <location>
        <begin position="36"/>
        <end position="74"/>
    </location>
</feature>
<accession>A0A9Q8WFW0</accession>
<name>A0A9Q8WFW0_9PEZI</name>
<evidence type="ECO:0000313" key="3">
    <source>
        <dbReference type="Proteomes" id="UP000830671"/>
    </source>
</evidence>
<sequence length="256" mass="28535">MLEFAKAFNHTWSFFYFNGILSYFVTCRELITKGHRIQSSADPPSPSLPLSSDFVATAPPEPTVGSNTHPPTLSSSLVLPSPDMNESRGSVHSLIARSGWEAACALEVVPGPVPVQVVKLNLSPLLKNVKFPSSSPDQRARLELAKRLAYSLTEIQNSTFQSCLQHQAATMTKGCPGCNREIKDSQTYCVYGCSQDAYHEQREADREAEREREREQERQRSQPLVVVNVSGGGSQQSMWRQMFELPWKGLCLQIEC</sequence>
<evidence type="ECO:0000256" key="1">
    <source>
        <dbReference type="SAM" id="MobiDB-lite"/>
    </source>
</evidence>
<feature type="region of interest" description="Disordered" evidence="1">
    <location>
        <begin position="202"/>
        <end position="222"/>
    </location>
</feature>
<dbReference type="RefSeq" id="XP_049143380.1">
    <property type="nucleotide sequence ID" value="XM_049286237.1"/>
</dbReference>
<organism evidence="2 3">
    <name type="scientific">Colletotrichum lupini</name>
    <dbReference type="NCBI Taxonomy" id="145971"/>
    <lineage>
        <taxon>Eukaryota</taxon>
        <taxon>Fungi</taxon>
        <taxon>Dikarya</taxon>
        <taxon>Ascomycota</taxon>
        <taxon>Pezizomycotina</taxon>
        <taxon>Sordariomycetes</taxon>
        <taxon>Hypocreomycetidae</taxon>
        <taxon>Glomerellales</taxon>
        <taxon>Glomerellaceae</taxon>
        <taxon>Colletotrichum</taxon>
        <taxon>Colletotrichum acutatum species complex</taxon>
    </lineage>
</organism>
<dbReference type="EMBL" id="CP019476">
    <property type="protein sequence ID" value="UQC81756.1"/>
    <property type="molecule type" value="Genomic_DNA"/>
</dbReference>
<evidence type="ECO:0000313" key="2">
    <source>
        <dbReference type="EMBL" id="UQC81756.1"/>
    </source>
</evidence>
<reference evidence="2" key="1">
    <citation type="journal article" date="2021" name="Mol. Plant Microbe Interact.">
        <title>Complete Genome Sequence of the Plant-Pathogenic Fungus Colletotrichum lupini.</title>
        <authorList>
            <person name="Baroncelli R."/>
            <person name="Pensec F."/>
            <person name="Da Lio D."/>
            <person name="Boufleur T."/>
            <person name="Vicente I."/>
            <person name="Sarrocco S."/>
            <person name="Picot A."/>
            <person name="Baraldi E."/>
            <person name="Sukno S."/>
            <person name="Thon M."/>
            <person name="Le Floch G."/>
        </authorList>
    </citation>
    <scope>NUCLEOTIDE SEQUENCE</scope>
    <source>
        <strain evidence="2">IMI 504893</strain>
    </source>
</reference>
<protein>
    <submittedName>
        <fullName evidence="2">Uncharacterized protein</fullName>
    </submittedName>
</protein>
<dbReference type="AlphaFoldDB" id="A0A9Q8WFW0"/>
<dbReference type="KEGG" id="clup:CLUP02_07242"/>
<keyword evidence="3" id="KW-1185">Reference proteome</keyword>
<feature type="compositionally biased region" description="Basic and acidic residues" evidence="1">
    <location>
        <begin position="202"/>
        <end position="220"/>
    </location>
</feature>
<dbReference type="Proteomes" id="UP000830671">
    <property type="component" value="Chromosome 4"/>
</dbReference>
<proteinExistence type="predicted"/>